<protein>
    <submittedName>
        <fullName evidence="2">Uncharacterized protein</fullName>
    </submittedName>
</protein>
<feature type="transmembrane region" description="Helical" evidence="1">
    <location>
        <begin position="33"/>
        <end position="52"/>
    </location>
</feature>
<evidence type="ECO:0000256" key="1">
    <source>
        <dbReference type="SAM" id="Phobius"/>
    </source>
</evidence>
<comment type="caution">
    <text evidence="2">The sequence shown here is derived from an EMBL/GenBank/DDBJ whole genome shotgun (WGS) entry which is preliminary data.</text>
</comment>
<keyword evidence="1" id="KW-1133">Transmembrane helix</keyword>
<dbReference type="EMBL" id="JARAKF010000001">
    <property type="protein sequence ID" value="MDU8995637.1"/>
    <property type="molecule type" value="Genomic_DNA"/>
</dbReference>
<dbReference type="RefSeq" id="WP_054237383.1">
    <property type="nucleotide sequence ID" value="NZ_CP107955.1"/>
</dbReference>
<keyword evidence="3" id="KW-1185">Reference proteome</keyword>
<name>A0ABU3UNZ5_9ACTN</name>
<accession>A0ABU3UNZ5</accession>
<dbReference type="Proteomes" id="UP001257627">
    <property type="component" value="Unassembled WGS sequence"/>
</dbReference>
<gene>
    <name evidence="2" type="ORF">PU648_25425</name>
</gene>
<keyword evidence="1" id="KW-0812">Transmembrane</keyword>
<sequence>MTESTSPADADAALTTARSALAAARRPRPIPAWRPPVTGVLFAAGFGCLALYDAHPHTWAYLLGAALCLAIFLALTIASSRAGGITPWPAGSTRERARRQSAVALPIVAGGIAWAFLGFPGFIGVFGAGLGILTWVQMASARKGTAA</sequence>
<proteinExistence type="predicted"/>
<reference evidence="2 3" key="1">
    <citation type="submission" date="2023-02" db="EMBL/GenBank/DDBJ databases">
        <authorList>
            <person name="Maleckis M."/>
        </authorList>
    </citation>
    <scope>NUCLEOTIDE SEQUENCE [LARGE SCALE GENOMIC DNA]</scope>
    <source>
        <strain evidence="2 3">P8-A2</strain>
    </source>
</reference>
<organism evidence="2 3">
    <name type="scientific">Streptomyces mirabilis</name>
    <dbReference type="NCBI Taxonomy" id="68239"/>
    <lineage>
        <taxon>Bacteria</taxon>
        <taxon>Bacillati</taxon>
        <taxon>Actinomycetota</taxon>
        <taxon>Actinomycetes</taxon>
        <taxon>Kitasatosporales</taxon>
        <taxon>Streptomycetaceae</taxon>
        <taxon>Streptomyces</taxon>
    </lineage>
</organism>
<evidence type="ECO:0000313" key="2">
    <source>
        <dbReference type="EMBL" id="MDU8995637.1"/>
    </source>
</evidence>
<keyword evidence="1" id="KW-0472">Membrane</keyword>
<feature type="transmembrane region" description="Helical" evidence="1">
    <location>
        <begin position="58"/>
        <end position="79"/>
    </location>
</feature>
<evidence type="ECO:0000313" key="3">
    <source>
        <dbReference type="Proteomes" id="UP001257627"/>
    </source>
</evidence>